<organism evidence="3 4">
    <name type="scientific">Nannocystis bainbridge</name>
    <dbReference type="NCBI Taxonomy" id="2995303"/>
    <lineage>
        <taxon>Bacteria</taxon>
        <taxon>Pseudomonadati</taxon>
        <taxon>Myxococcota</taxon>
        <taxon>Polyangia</taxon>
        <taxon>Nannocystales</taxon>
        <taxon>Nannocystaceae</taxon>
        <taxon>Nannocystis</taxon>
    </lineage>
</organism>
<keyword evidence="4" id="KW-1185">Reference proteome</keyword>
<evidence type="ECO:0000256" key="2">
    <source>
        <dbReference type="SAM" id="Phobius"/>
    </source>
</evidence>
<evidence type="ECO:0000313" key="3">
    <source>
        <dbReference type="EMBL" id="MDC0715888.1"/>
    </source>
</evidence>
<keyword evidence="1" id="KW-0175">Coiled coil</keyword>
<accession>A0ABT5DRX5</accession>
<evidence type="ECO:0000256" key="1">
    <source>
        <dbReference type="SAM" id="Coils"/>
    </source>
</evidence>
<comment type="caution">
    <text evidence="3">The sequence shown here is derived from an EMBL/GenBank/DDBJ whole genome shotgun (WGS) entry which is preliminary data.</text>
</comment>
<keyword evidence="2" id="KW-1133">Transmembrane helix</keyword>
<gene>
    <name evidence="3" type="ORF">POL25_03220</name>
</gene>
<proteinExistence type="predicted"/>
<evidence type="ECO:0008006" key="5">
    <source>
        <dbReference type="Google" id="ProtNLM"/>
    </source>
</evidence>
<reference evidence="3 4" key="1">
    <citation type="submission" date="2022-11" db="EMBL/GenBank/DDBJ databases">
        <title>Minimal conservation of predation-associated metabolite biosynthetic gene clusters underscores biosynthetic potential of Myxococcota including descriptions for ten novel species: Archangium lansinium sp. nov., Myxococcus landrumus sp. nov., Nannocystis bai.</title>
        <authorList>
            <person name="Ahearne A."/>
            <person name="Stevens C."/>
            <person name="Dowd S."/>
        </authorList>
    </citation>
    <scope>NUCLEOTIDE SEQUENCE [LARGE SCALE GENOMIC DNA]</scope>
    <source>
        <strain evidence="3 4">BB15-2</strain>
    </source>
</reference>
<sequence length="254" mass="27856">MKRRRRHALDLLPLLDVFMVVLFVFATIQEGQLDASTATTAALQAELQQLRAQQVDPAELARLRQQDDPTELAQLRQQHAAARAEAEAARAELARASEAQTELRTALAALRTATEQAAATATTSGAEVLRRQEVLARLLDHFSVFEIEVDGELVGDAVVNHCCYRTEPLAGAWKPCGVVPAALGELQDWLADGGAGLVDALRRTRGGNAMTIVRQDEAATWRVARKLEEHLRERFPEHKIYGEGVATHSLACPR</sequence>
<keyword evidence="2" id="KW-0812">Transmembrane</keyword>
<dbReference type="Proteomes" id="UP001221686">
    <property type="component" value="Unassembled WGS sequence"/>
</dbReference>
<dbReference type="RefSeq" id="WP_272084319.1">
    <property type="nucleotide sequence ID" value="NZ_JAQNDL010000001.1"/>
</dbReference>
<name>A0ABT5DRX5_9BACT</name>
<protein>
    <recommendedName>
        <fullName evidence="5">Biopolymer transport protein ExbD/TolR</fullName>
    </recommendedName>
</protein>
<feature type="transmembrane region" description="Helical" evidence="2">
    <location>
        <begin position="7"/>
        <end position="28"/>
    </location>
</feature>
<evidence type="ECO:0000313" key="4">
    <source>
        <dbReference type="Proteomes" id="UP001221686"/>
    </source>
</evidence>
<keyword evidence="2" id="KW-0472">Membrane</keyword>
<feature type="coiled-coil region" evidence="1">
    <location>
        <begin position="33"/>
        <end position="116"/>
    </location>
</feature>
<dbReference type="EMBL" id="JAQNDL010000001">
    <property type="protein sequence ID" value="MDC0715888.1"/>
    <property type="molecule type" value="Genomic_DNA"/>
</dbReference>